<protein>
    <submittedName>
        <fullName evidence="2">Dihydrofolate reductase family protein</fullName>
    </submittedName>
</protein>
<dbReference type="PANTHER" id="PTHR38011:SF12">
    <property type="entry name" value="BIFUNCTIONAL DEAMINASE-REDUCTASE DOMAIN PROTEIN"/>
    <property type="match status" value="1"/>
</dbReference>
<dbReference type="Gene3D" id="3.40.430.10">
    <property type="entry name" value="Dihydrofolate Reductase, subunit A"/>
    <property type="match status" value="1"/>
</dbReference>
<dbReference type="InterPro" id="IPR024072">
    <property type="entry name" value="DHFR-like_dom_sf"/>
</dbReference>
<dbReference type="Pfam" id="PF01872">
    <property type="entry name" value="RibD_C"/>
    <property type="match status" value="1"/>
</dbReference>
<feature type="domain" description="Bacterial bifunctional deaminase-reductase C-terminal" evidence="1">
    <location>
        <begin position="3"/>
        <end position="187"/>
    </location>
</feature>
<comment type="caution">
    <text evidence="2">The sequence shown here is derived from an EMBL/GenBank/DDBJ whole genome shotgun (WGS) entry which is preliminary data.</text>
</comment>
<dbReference type="InterPro" id="IPR002734">
    <property type="entry name" value="RibDG_C"/>
</dbReference>
<dbReference type="PANTHER" id="PTHR38011">
    <property type="entry name" value="DIHYDROFOLATE REDUCTASE FAMILY PROTEIN (AFU_ORTHOLOGUE AFUA_8G06820)"/>
    <property type="match status" value="1"/>
</dbReference>
<dbReference type="EMBL" id="BAAAOH010000001">
    <property type="protein sequence ID" value="GAA1987740.1"/>
    <property type="molecule type" value="Genomic_DNA"/>
</dbReference>
<dbReference type="SUPFAM" id="SSF53597">
    <property type="entry name" value="Dihydrofolate reductase-like"/>
    <property type="match status" value="1"/>
</dbReference>
<gene>
    <name evidence="2" type="ORF">GCM10009777_22870</name>
</gene>
<evidence type="ECO:0000259" key="1">
    <source>
        <dbReference type="Pfam" id="PF01872"/>
    </source>
</evidence>
<accession>A0ABN2SKL4</accession>
<dbReference type="InterPro" id="IPR050765">
    <property type="entry name" value="Riboflavin_Biosynth_HTPR"/>
</dbReference>
<sequence length="202" mass="22125">MPRVYADLAISADGFSTGPNQREDAPFGDIEPEVLHNWMFEHADDHRPEIDAILTAGAYILGRNMFGPVRGEWTGDWQGWWGPEPPYHAPVFVLTNHPRETLEMAGGTRFVFVTDGIESALAQAREDAGDADVAIGGGASTTNQFLAAGLIDELRIHVVPLTLGYSGRTDVVRLFDGVPPLRFTSTTVRATPHVTHVTYTLR</sequence>
<evidence type="ECO:0000313" key="3">
    <source>
        <dbReference type="Proteomes" id="UP001500326"/>
    </source>
</evidence>
<dbReference type="Proteomes" id="UP001500326">
    <property type="component" value="Unassembled WGS sequence"/>
</dbReference>
<proteinExistence type="predicted"/>
<keyword evidence="3" id="KW-1185">Reference proteome</keyword>
<organism evidence="2 3">
    <name type="scientific">Microbacterium pumilum</name>
    <dbReference type="NCBI Taxonomy" id="344165"/>
    <lineage>
        <taxon>Bacteria</taxon>
        <taxon>Bacillati</taxon>
        <taxon>Actinomycetota</taxon>
        <taxon>Actinomycetes</taxon>
        <taxon>Micrococcales</taxon>
        <taxon>Microbacteriaceae</taxon>
        <taxon>Microbacterium</taxon>
    </lineage>
</organism>
<name>A0ABN2SKL4_9MICO</name>
<evidence type="ECO:0000313" key="2">
    <source>
        <dbReference type="EMBL" id="GAA1987740.1"/>
    </source>
</evidence>
<reference evidence="2 3" key="1">
    <citation type="journal article" date="2019" name="Int. J. Syst. Evol. Microbiol.">
        <title>The Global Catalogue of Microorganisms (GCM) 10K type strain sequencing project: providing services to taxonomists for standard genome sequencing and annotation.</title>
        <authorList>
            <consortium name="The Broad Institute Genomics Platform"/>
            <consortium name="The Broad Institute Genome Sequencing Center for Infectious Disease"/>
            <person name="Wu L."/>
            <person name="Ma J."/>
        </authorList>
    </citation>
    <scope>NUCLEOTIDE SEQUENCE [LARGE SCALE GENOMIC DNA]</scope>
    <source>
        <strain evidence="2 3">JCM 14902</strain>
    </source>
</reference>
<dbReference type="RefSeq" id="WP_344062045.1">
    <property type="nucleotide sequence ID" value="NZ_BAAAOH010000001.1"/>
</dbReference>